<dbReference type="Pfam" id="PF20215">
    <property type="entry name" value="DUF6575"/>
    <property type="match status" value="1"/>
</dbReference>
<dbReference type="AlphaFoldDB" id="A0A0P9GQN7"/>
<dbReference type="PATRIC" id="fig|471514.4.peg.3467"/>
<comment type="caution">
    <text evidence="2">The sequence shown here is derived from an EMBL/GenBank/DDBJ whole genome shotgun (WGS) entry which is preliminary data.</text>
</comment>
<dbReference type="RefSeq" id="WP_054969770.1">
    <property type="nucleotide sequence ID" value="NZ_LJCO01000056.1"/>
</dbReference>
<dbReference type="STRING" id="471514.AN477_13890"/>
<dbReference type="EMBL" id="LJCO01000056">
    <property type="protein sequence ID" value="KPV43176.1"/>
    <property type="molecule type" value="Genomic_DNA"/>
</dbReference>
<evidence type="ECO:0000259" key="1">
    <source>
        <dbReference type="Pfam" id="PF20215"/>
    </source>
</evidence>
<organism evidence="2 3">
    <name type="scientific">Alicyclobacillus ferrooxydans</name>
    <dbReference type="NCBI Taxonomy" id="471514"/>
    <lineage>
        <taxon>Bacteria</taxon>
        <taxon>Bacillati</taxon>
        <taxon>Bacillota</taxon>
        <taxon>Bacilli</taxon>
        <taxon>Bacillales</taxon>
        <taxon>Alicyclobacillaceae</taxon>
        <taxon>Alicyclobacillus</taxon>
    </lineage>
</organism>
<proteinExistence type="predicted"/>
<accession>A0A0P9GQN7</accession>
<protein>
    <recommendedName>
        <fullName evidence="1">DUF6575 domain-containing protein</fullName>
    </recommendedName>
</protein>
<name>A0A0P9GQN7_9BACL</name>
<evidence type="ECO:0000313" key="2">
    <source>
        <dbReference type="EMBL" id="KPV43176.1"/>
    </source>
</evidence>
<evidence type="ECO:0000313" key="3">
    <source>
        <dbReference type="Proteomes" id="UP000050482"/>
    </source>
</evidence>
<keyword evidence="3" id="KW-1185">Reference proteome</keyword>
<dbReference type="InterPro" id="IPR046482">
    <property type="entry name" value="DUF6575"/>
</dbReference>
<dbReference type="Proteomes" id="UP000050482">
    <property type="component" value="Unassembled WGS sequence"/>
</dbReference>
<gene>
    <name evidence="2" type="ORF">AN477_13890</name>
</gene>
<sequence>MAVVSTPIGKLLITDVLASYDGPRLFVCVSQSSQTYLALWVGDDEDSERWLYVPISQTRLDAVRAGRIALRQVFVEPEDGWLWEFSFAFGGDVSHNSMISGHDLSEDDLPSEDAYLNLTRESMSEYEATLCKESLDRKREIIDWRLHTGYQSEIDMGSLGLLLTRGQSLLSSLYSLGESVRESHMAVLATPAGSFRVQLASIHPPDLFSNEPSVTQAIVQFMRLIDAGDDHGKLSQVLSDIDARSAAHYVAFLKVLRAGGTSMDVNWASPGKTIRKTQISVQRVNSTIVALTGRTRTQKEQINVVGQLVAIDIENPRRRKFTLIGEDGVKYNGRMSAELSVTFEKEGPYVKATIERWWDVNPTTGQEKVHYELVSVVEV</sequence>
<reference evidence="2 3" key="1">
    <citation type="submission" date="2015-09" db="EMBL/GenBank/DDBJ databases">
        <title>Draft genome sequence of Alicyclobacillus ferrooxydans DSM 22381.</title>
        <authorList>
            <person name="Hemp J."/>
        </authorList>
    </citation>
    <scope>NUCLEOTIDE SEQUENCE [LARGE SCALE GENOMIC DNA]</scope>
    <source>
        <strain evidence="2 3">TC-34</strain>
    </source>
</reference>
<feature type="domain" description="DUF6575" evidence="1">
    <location>
        <begin position="5"/>
        <end position="164"/>
    </location>
</feature>